<keyword evidence="2" id="KW-1185">Reference proteome</keyword>
<reference evidence="2" key="1">
    <citation type="journal article" date="2025" name="Aquaculture">
        <title>Assessment of the bioflocculant production and safety properties of Metabacillus hrfriensis sp. nov. based on phenotypic and whole-genome sequencing analysis.</title>
        <authorList>
            <person name="Zhang R."/>
            <person name="Zhao Z."/>
            <person name="Luo L."/>
            <person name="Wang S."/>
            <person name="Guo K."/>
            <person name="Xu W."/>
        </authorList>
    </citation>
    <scope>NUCLEOTIDE SEQUENCE [LARGE SCALE GENOMIC DNA]</scope>
    <source>
        <strain evidence="2">CT-WN-B3</strain>
    </source>
</reference>
<dbReference type="EMBL" id="CP126116">
    <property type="protein sequence ID" value="WHZ56698.1"/>
    <property type="molecule type" value="Genomic_DNA"/>
</dbReference>
<evidence type="ECO:0000313" key="2">
    <source>
        <dbReference type="Proteomes" id="UP001226091"/>
    </source>
</evidence>
<evidence type="ECO:0000313" key="1">
    <source>
        <dbReference type="EMBL" id="WHZ56698.1"/>
    </source>
</evidence>
<accession>A0ACD4R897</accession>
<name>A0ACD4R897_9BACI</name>
<proteinExistence type="predicted"/>
<organism evidence="1 2">
    <name type="scientific">Metabacillus hrfriensis</name>
    <dbReference type="NCBI Taxonomy" id="3048891"/>
    <lineage>
        <taxon>Bacteria</taxon>
        <taxon>Bacillati</taxon>
        <taxon>Bacillota</taxon>
        <taxon>Bacilli</taxon>
        <taxon>Bacillales</taxon>
        <taxon>Bacillaceae</taxon>
        <taxon>Metabacillus</taxon>
    </lineage>
</organism>
<gene>
    <name evidence="1" type="ORF">QLQ22_18670</name>
</gene>
<protein>
    <submittedName>
        <fullName evidence="1">Uncharacterized protein</fullName>
    </submittedName>
</protein>
<dbReference type="Proteomes" id="UP001226091">
    <property type="component" value="Chromosome"/>
</dbReference>
<sequence length="347" mass="37296">MDKQQANAIKIKINGEERNLKSVKQQKKKSDEKDQEGVSLDFPVLSWDEKVMAEKEVAASDAKKEDDFSWVLPEDDGEVFQDDPKVVAPKKTASKGKGSPYFGTGIKNPLSSYPFKQYAVTIILAIVLGVSFGFVALNFISNEDLPAALQQAGAGAETDQAAAQADSKEAGAGSGSSSADIQLYFAQIGKFSSKEGAETTAADMKSNGFPAITVEEDGSYFVYGGVGNAKQETDGLSNVYQSSAIEPWSGKSDVFSMKTNEDASALINHFKSLVTLSSSAVTGKANDVDTKSDAILTELNKLKLKDENLVAVKKDLTDISMLLKEDVSEKTGWEAQQKLMDLLVSLK</sequence>